<keyword evidence="6" id="KW-1185">Reference proteome</keyword>
<evidence type="ECO:0000313" key="5">
    <source>
        <dbReference type="EMBL" id="GAA6170093.1"/>
    </source>
</evidence>
<dbReference type="Proteomes" id="UP001465153">
    <property type="component" value="Unassembled WGS sequence"/>
</dbReference>
<dbReference type="PANTHER" id="PTHR43708:SF5">
    <property type="entry name" value="CONSERVED EXPRESSED OXIDOREDUCTASE (EUROFUNG)-RELATED"/>
    <property type="match status" value="1"/>
</dbReference>
<dbReference type="InterPro" id="IPR051317">
    <property type="entry name" value="Gfo/Idh/MocA_oxidoreduct"/>
</dbReference>
<dbReference type="InterPro" id="IPR055170">
    <property type="entry name" value="GFO_IDH_MocA-like_dom"/>
</dbReference>
<sequence>MDGNLSIGIVGCGSITEIGILPHLALHGVSLEALCDIALPRVELLADQYHVPKRYTDYQKLLDDPNINALIIASPITLHYQQAYAALTAGKHVYVQKTFTETSQQAYELIDIAQNKNLTLAASPGQILLPVMKKAAELIRNDYLGTIYSAMSVNWAPGHEYEPSRQDTSIPALNPNWYYQPGGGPLRDMGIYALHTLISLLGDVEEVFAYANTPVAEKTWGESKITVNTPDNYGINLKFNNGALAQVVTGFCSMSALVEWGHISIVGSTGAMDIRRVPGFGSRYELVVNHNCSSEVERYSFGSGLGDASDAIDEAHVALDILDFLTAVKNKKKPGASPNTAVKAIALVEAIECSIDTRQPVSVSYKK</sequence>
<dbReference type="Gene3D" id="3.40.50.720">
    <property type="entry name" value="NAD(P)-binding Rossmann-like Domain"/>
    <property type="match status" value="1"/>
</dbReference>
<evidence type="ECO:0000256" key="2">
    <source>
        <dbReference type="ARBA" id="ARBA00023002"/>
    </source>
</evidence>
<comment type="similarity">
    <text evidence="1">Belongs to the Gfo/Idh/MocA family.</text>
</comment>
<dbReference type="InterPro" id="IPR000683">
    <property type="entry name" value="Gfo/Idh/MocA-like_OxRdtase_N"/>
</dbReference>
<dbReference type="SUPFAM" id="SSF51735">
    <property type="entry name" value="NAD(P)-binding Rossmann-fold domains"/>
    <property type="match status" value="1"/>
</dbReference>
<keyword evidence="2" id="KW-0560">Oxidoreductase</keyword>
<comment type="caution">
    <text evidence="5">The sequence shown here is derived from an EMBL/GenBank/DDBJ whole genome shotgun (WGS) entry which is preliminary data.</text>
</comment>
<dbReference type="EMBL" id="BAABWN010000019">
    <property type="protein sequence ID" value="GAA6170093.1"/>
    <property type="molecule type" value="Genomic_DNA"/>
</dbReference>
<dbReference type="InterPro" id="IPR036291">
    <property type="entry name" value="NAD(P)-bd_dom_sf"/>
</dbReference>
<protein>
    <recommendedName>
        <fullName evidence="7">Dehydrogenase</fullName>
    </recommendedName>
</protein>
<evidence type="ECO:0008006" key="7">
    <source>
        <dbReference type="Google" id="ProtNLM"/>
    </source>
</evidence>
<dbReference type="Pfam" id="PF01408">
    <property type="entry name" value="GFO_IDH_MocA"/>
    <property type="match status" value="1"/>
</dbReference>
<organism evidence="5 6">
    <name type="scientific">Sessilibacter corallicola</name>
    <dbReference type="NCBI Taxonomy" id="2904075"/>
    <lineage>
        <taxon>Bacteria</taxon>
        <taxon>Pseudomonadati</taxon>
        <taxon>Pseudomonadota</taxon>
        <taxon>Gammaproteobacteria</taxon>
        <taxon>Cellvibrionales</taxon>
        <taxon>Cellvibrionaceae</taxon>
        <taxon>Sessilibacter</taxon>
    </lineage>
</organism>
<feature type="domain" description="GFO/IDH/MocA-like oxidoreductase" evidence="4">
    <location>
        <begin position="133"/>
        <end position="271"/>
    </location>
</feature>
<feature type="domain" description="Gfo/Idh/MocA-like oxidoreductase N-terminal" evidence="3">
    <location>
        <begin position="6"/>
        <end position="120"/>
    </location>
</feature>
<evidence type="ECO:0000259" key="4">
    <source>
        <dbReference type="Pfam" id="PF22725"/>
    </source>
</evidence>
<proteinExistence type="inferred from homology"/>
<gene>
    <name evidence="5" type="ORF">NBRC116591_39060</name>
</gene>
<dbReference type="RefSeq" id="WP_353304438.1">
    <property type="nucleotide sequence ID" value="NZ_BAABWN010000019.1"/>
</dbReference>
<evidence type="ECO:0000313" key="6">
    <source>
        <dbReference type="Proteomes" id="UP001465153"/>
    </source>
</evidence>
<dbReference type="PANTHER" id="PTHR43708">
    <property type="entry name" value="CONSERVED EXPRESSED OXIDOREDUCTASE (EUROFUNG)"/>
    <property type="match status" value="1"/>
</dbReference>
<name>A0ABQ0AEY2_9GAMM</name>
<evidence type="ECO:0000259" key="3">
    <source>
        <dbReference type="Pfam" id="PF01408"/>
    </source>
</evidence>
<dbReference type="Pfam" id="PF22725">
    <property type="entry name" value="GFO_IDH_MocA_C3"/>
    <property type="match status" value="1"/>
</dbReference>
<evidence type="ECO:0000256" key="1">
    <source>
        <dbReference type="ARBA" id="ARBA00010928"/>
    </source>
</evidence>
<dbReference type="SUPFAM" id="SSF55347">
    <property type="entry name" value="Glyceraldehyde-3-phosphate dehydrogenase-like, C-terminal domain"/>
    <property type="match status" value="1"/>
</dbReference>
<reference evidence="5 6" key="1">
    <citation type="submission" date="2024-04" db="EMBL/GenBank/DDBJ databases">
        <title>Draft genome sequence of Sessilibacter corallicola NBRC 116591.</title>
        <authorList>
            <person name="Miyakawa T."/>
            <person name="Kusuya Y."/>
            <person name="Miura T."/>
        </authorList>
    </citation>
    <scope>NUCLEOTIDE SEQUENCE [LARGE SCALE GENOMIC DNA]</scope>
    <source>
        <strain evidence="5 6">KU-00831-HH</strain>
    </source>
</reference>
<dbReference type="Gene3D" id="3.30.360.10">
    <property type="entry name" value="Dihydrodipicolinate Reductase, domain 2"/>
    <property type="match status" value="1"/>
</dbReference>
<accession>A0ABQ0AEY2</accession>